<dbReference type="InterPro" id="IPR032675">
    <property type="entry name" value="LRR_dom_sf"/>
</dbReference>
<protein>
    <submittedName>
        <fullName evidence="4">Protein NLRC3</fullName>
    </submittedName>
</protein>
<dbReference type="Gene3D" id="3.80.10.10">
    <property type="entry name" value="Ribonuclease Inhibitor"/>
    <property type="match status" value="2"/>
</dbReference>
<dbReference type="GO" id="GO:0006913">
    <property type="term" value="P:nucleocytoplasmic transport"/>
    <property type="evidence" value="ECO:0007669"/>
    <property type="project" value="TreeGrafter"/>
</dbReference>
<accession>A0A2S4KQ82</accession>
<proteinExistence type="predicted"/>
<gene>
    <name evidence="4" type="ORF">TPAR_07437</name>
</gene>
<dbReference type="Pfam" id="PF13516">
    <property type="entry name" value="LRR_6"/>
    <property type="match status" value="2"/>
</dbReference>
<dbReference type="SUPFAM" id="SSF52047">
    <property type="entry name" value="RNI-like"/>
    <property type="match status" value="1"/>
</dbReference>
<dbReference type="GO" id="GO:0005634">
    <property type="term" value="C:nucleus"/>
    <property type="evidence" value="ECO:0007669"/>
    <property type="project" value="TreeGrafter"/>
</dbReference>
<dbReference type="InterPro" id="IPR027038">
    <property type="entry name" value="RanGap"/>
</dbReference>
<keyword evidence="3" id="KW-0677">Repeat</keyword>
<dbReference type="GO" id="GO:0031267">
    <property type="term" value="F:small GTPase binding"/>
    <property type="evidence" value="ECO:0007669"/>
    <property type="project" value="TreeGrafter"/>
</dbReference>
<dbReference type="STRING" id="94208.A0A2S4KQ82"/>
<name>A0A2S4KQ82_9HYPO</name>
<dbReference type="SMART" id="SM00368">
    <property type="entry name" value="LRR_RI"/>
    <property type="match status" value="6"/>
</dbReference>
<dbReference type="GO" id="GO:0005829">
    <property type="term" value="C:cytosol"/>
    <property type="evidence" value="ECO:0007669"/>
    <property type="project" value="TreeGrafter"/>
</dbReference>
<dbReference type="PANTHER" id="PTHR24113">
    <property type="entry name" value="RAN GTPASE-ACTIVATING PROTEIN 1"/>
    <property type="match status" value="1"/>
</dbReference>
<dbReference type="GO" id="GO:0005096">
    <property type="term" value="F:GTPase activator activity"/>
    <property type="evidence" value="ECO:0007669"/>
    <property type="project" value="UniProtKB-KW"/>
</dbReference>
<keyword evidence="1" id="KW-0343">GTPase activation</keyword>
<dbReference type="EMBL" id="PKSG01000872">
    <property type="protein sequence ID" value="POR32358.1"/>
    <property type="molecule type" value="Genomic_DNA"/>
</dbReference>
<feature type="non-terminal residue" evidence="4">
    <location>
        <position position="1"/>
    </location>
</feature>
<dbReference type="AlphaFoldDB" id="A0A2S4KQ82"/>
<dbReference type="InterPro" id="IPR001611">
    <property type="entry name" value="Leu-rich_rpt"/>
</dbReference>
<evidence type="ECO:0000313" key="5">
    <source>
        <dbReference type="Proteomes" id="UP000237481"/>
    </source>
</evidence>
<dbReference type="PANTHER" id="PTHR24113:SF12">
    <property type="entry name" value="RAN GTPASE-ACTIVATING PROTEIN 1"/>
    <property type="match status" value="1"/>
</dbReference>
<sequence>RSRGTHRLAGGEGGVALEGGRGEPYYGVQGAEFDKGVVYEDGRMDLCKMVVGPDHIWRLMDSLRGNAFVRHFLLGNNIIGPCGARAIAAFVDELPGRMETWYLAGNCIDGAGFKLLVDAMVASPAVTNIWLKRNPLGPDAAEDVFRLVTQAENLRTLDLDQTELGDRGVADLFTRLAAYPAPGGRKLPLRNVYLNGNGVSSAGAAAIASFLASPHCAVSSVYLSCNPLGDAGAGALASALPAAPRLTRLFLQSTGVSTKGAVALCAAVKGHAGMRALDLGQAYATEDLGQAYNYIEDGAVPAIKEMLRGSKLEFFNLGHCPITHPGIIDLATAVLESPSLLYYSSASILRAPWPLPAFTPSRPDLPFPDPDAPSAPQVESDKAVRARLEANVRARFGAEMTYAAFLREEKRWLVSDMDVRKIDSVYRNRDAGMARRGLGTLVKRWEEGDDTLERVRNAEGPVCVLRRR</sequence>
<dbReference type="Proteomes" id="UP000237481">
    <property type="component" value="Unassembled WGS sequence"/>
</dbReference>
<keyword evidence="5" id="KW-1185">Reference proteome</keyword>
<dbReference type="GO" id="GO:0048471">
    <property type="term" value="C:perinuclear region of cytoplasm"/>
    <property type="evidence" value="ECO:0007669"/>
    <property type="project" value="TreeGrafter"/>
</dbReference>
<evidence type="ECO:0000256" key="2">
    <source>
        <dbReference type="ARBA" id="ARBA00022614"/>
    </source>
</evidence>
<dbReference type="OrthoDB" id="333024at2759"/>
<evidence type="ECO:0000313" key="4">
    <source>
        <dbReference type="EMBL" id="POR32358.1"/>
    </source>
</evidence>
<evidence type="ECO:0000256" key="3">
    <source>
        <dbReference type="ARBA" id="ARBA00022737"/>
    </source>
</evidence>
<reference evidence="4 5" key="1">
    <citation type="submission" date="2018-01" db="EMBL/GenBank/DDBJ databases">
        <title>Harnessing the power of phylogenomics to disentangle the directionality and signatures of interkingdom host jumping in the parasitic fungal genus Tolypocladium.</title>
        <authorList>
            <person name="Quandt C.A."/>
            <person name="Patterson W."/>
            <person name="Spatafora J.W."/>
        </authorList>
    </citation>
    <scope>NUCLEOTIDE SEQUENCE [LARGE SCALE GENOMIC DNA]</scope>
    <source>
        <strain evidence="4 5">NRBC 100945</strain>
    </source>
</reference>
<keyword evidence="2" id="KW-0433">Leucine-rich repeat</keyword>
<organism evidence="4 5">
    <name type="scientific">Tolypocladium paradoxum</name>
    <dbReference type="NCBI Taxonomy" id="94208"/>
    <lineage>
        <taxon>Eukaryota</taxon>
        <taxon>Fungi</taxon>
        <taxon>Dikarya</taxon>
        <taxon>Ascomycota</taxon>
        <taxon>Pezizomycotina</taxon>
        <taxon>Sordariomycetes</taxon>
        <taxon>Hypocreomycetidae</taxon>
        <taxon>Hypocreales</taxon>
        <taxon>Ophiocordycipitaceae</taxon>
        <taxon>Tolypocladium</taxon>
    </lineage>
</organism>
<comment type="caution">
    <text evidence="4">The sequence shown here is derived from an EMBL/GenBank/DDBJ whole genome shotgun (WGS) entry which is preliminary data.</text>
</comment>
<evidence type="ECO:0000256" key="1">
    <source>
        <dbReference type="ARBA" id="ARBA00022468"/>
    </source>
</evidence>